<dbReference type="EMBL" id="JACHHX010000002">
    <property type="protein sequence ID" value="MBB5014405.1"/>
    <property type="molecule type" value="Genomic_DNA"/>
</dbReference>
<evidence type="ECO:0000256" key="3">
    <source>
        <dbReference type="ARBA" id="ARBA00022475"/>
    </source>
</evidence>
<feature type="region of interest" description="Disordered" evidence="7">
    <location>
        <begin position="102"/>
        <end position="131"/>
    </location>
</feature>
<evidence type="ECO:0000256" key="6">
    <source>
        <dbReference type="ARBA" id="ARBA00023136"/>
    </source>
</evidence>
<evidence type="ECO:0000313" key="9">
    <source>
        <dbReference type="EMBL" id="MBB5014405.1"/>
    </source>
</evidence>
<dbReference type="Gene3D" id="1.10.287.3510">
    <property type="match status" value="1"/>
</dbReference>
<dbReference type="PANTHER" id="PTHR34583">
    <property type="entry name" value="ANTIPORTER SUBUNIT MNHC2-RELATED"/>
    <property type="match status" value="1"/>
</dbReference>
<keyword evidence="10" id="KW-1185">Reference proteome</keyword>
<dbReference type="Proteomes" id="UP000519004">
    <property type="component" value="Unassembled WGS sequence"/>
</dbReference>
<dbReference type="GO" id="GO:0005886">
    <property type="term" value="C:plasma membrane"/>
    <property type="evidence" value="ECO:0007669"/>
    <property type="project" value="UniProtKB-SubCell"/>
</dbReference>
<organism evidence="9 10">
    <name type="scientific">Rehaibacterium terrae</name>
    <dbReference type="NCBI Taxonomy" id="1341696"/>
    <lineage>
        <taxon>Bacteria</taxon>
        <taxon>Pseudomonadati</taxon>
        <taxon>Pseudomonadota</taxon>
        <taxon>Gammaproteobacteria</taxon>
        <taxon>Lysobacterales</taxon>
        <taxon>Lysobacteraceae</taxon>
        <taxon>Rehaibacterium</taxon>
    </lineage>
</organism>
<dbReference type="PANTHER" id="PTHR34583:SF2">
    <property type="entry name" value="ANTIPORTER SUBUNIT MNHC2-RELATED"/>
    <property type="match status" value="1"/>
</dbReference>
<evidence type="ECO:0000256" key="2">
    <source>
        <dbReference type="ARBA" id="ARBA00010388"/>
    </source>
</evidence>
<proteinExistence type="inferred from homology"/>
<evidence type="ECO:0000256" key="4">
    <source>
        <dbReference type="ARBA" id="ARBA00022692"/>
    </source>
</evidence>
<evidence type="ECO:0000313" key="10">
    <source>
        <dbReference type="Proteomes" id="UP000519004"/>
    </source>
</evidence>
<evidence type="ECO:0000256" key="7">
    <source>
        <dbReference type="SAM" id="MobiDB-lite"/>
    </source>
</evidence>
<keyword evidence="3" id="KW-1003">Cell membrane</keyword>
<keyword evidence="6 8" id="KW-0472">Membrane</keyword>
<dbReference type="AlphaFoldDB" id="A0A7W7XYA1"/>
<dbReference type="Pfam" id="PF00420">
    <property type="entry name" value="Oxidored_q2"/>
    <property type="match status" value="1"/>
</dbReference>
<accession>A0A7W7XYA1</accession>
<evidence type="ECO:0000256" key="1">
    <source>
        <dbReference type="ARBA" id="ARBA00004651"/>
    </source>
</evidence>
<evidence type="ECO:0000256" key="5">
    <source>
        <dbReference type="ARBA" id="ARBA00022989"/>
    </source>
</evidence>
<dbReference type="InterPro" id="IPR039428">
    <property type="entry name" value="NUOK/Mnh_C1-like"/>
</dbReference>
<keyword evidence="5 8" id="KW-1133">Transmembrane helix</keyword>
<protein>
    <submittedName>
        <fullName evidence="9">Multicomponent Na+:H+ antiporter subunit C</fullName>
    </submittedName>
</protein>
<dbReference type="InterPro" id="IPR050601">
    <property type="entry name" value="CPA3_antiporter_subunitC"/>
</dbReference>
<comment type="caution">
    <text evidence="9">The sequence shown here is derived from an EMBL/GenBank/DDBJ whole genome shotgun (WGS) entry which is preliminary data.</text>
</comment>
<keyword evidence="4 8" id="KW-0812">Transmembrane</keyword>
<dbReference type="RefSeq" id="WP_183947000.1">
    <property type="nucleotide sequence ID" value="NZ_JACHHX010000002.1"/>
</dbReference>
<name>A0A7W7XYA1_9GAMM</name>
<sequence>MSWVFALALFAAIAAGVFLALSRNLLRCVIGVSIVGSAINLYLFAAGRLGATAPPLVPAGTERLLEGAANPLPQALVLTAIVIGFALTCFSLVLALAIKQRTGSADTDTLRHAEPPEGADGKPTPLNDRED</sequence>
<comment type="subcellular location">
    <subcellularLocation>
        <location evidence="1">Cell membrane</location>
        <topology evidence="1">Multi-pass membrane protein</topology>
    </subcellularLocation>
</comment>
<reference evidence="9 10" key="1">
    <citation type="submission" date="2020-08" db="EMBL/GenBank/DDBJ databases">
        <title>Genomic Encyclopedia of Type Strains, Phase IV (KMG-IV): sequencing the most valuable type-strain genomes for metagenomic binning, comparative biology and taxonomic classification.</title>
        <authorList>
            <person name="Goeker M."/>
        </authorList>
    </citation>
    <scope>NUCLEOTIDE SEQUENCE [LARGE SCALE GENOMIC DNA]</scope>
    <source>
        <strain evidence="9 10">DSM 25897</strain>
    </source>
</reference>
<feature type="transmembrane region" description="Helical" evidence="8">
    <location>
        <begin position="75"/>
        <end position="98"/>
    </location>
</feature>
<comment type="similarity">
    <text evidence="2">Belongs to the CPA3 antiporters (TC 2.A.63) subunit C family.</text>
</comment>
<gene>
    <name evidence="9" type="ORF">HNQ58_000279</name>
</gene>
<evidence type="ECO:0000256" key="8">
    <source>
        <dbReference type="SAM" id="Phobius"/>
    </source>
</evidence>